<keyword evidence="5" id="KW-0479">Metal-binding</keyword>
<evidence type="ECO:0000256" key="9">
    <source>
        <dbReference type="ARBA" id="ARBA00031547"/>
    </source>
</evidence>
<dbReference type="OrthoDB" id="10254721at2759"/>
<evidence type="ECO:0000313" key="10">
    <source>
        <dbReference type="EMBL" id="ORY64740.1"/>
    </source>
</evidence>
<sequence length="705" mass="78118">MAAQLKKQPIHKLPISPHAPIYHLKPDPLFPSPASLFALSSYKPPAGLASNGPVALKEGDAVPPSMLRRSRAIREGGAFTYTSPLPLEFPYDIQEPEEHQEKRVGEETQAKASTIEESLARYEVSPDVVVADDEGKGRAFSSAVRQSSRFPKATLLSLSSKCAEEWLPQLDLGAEASKEREQLVEVLAGKTVLAREAEGKDIGFAPWSLCYGGHQFGSWANQLGDGRAISILSTPTTPEVKDATGFSTLELQLKGAGRTPYSRFADGLAVLRSSIREYLAAEAMAALRLPTSRALALVGIPDVKVRREMVETAAIVTRVASSWIRIGNFEIQSTRQEWDSLRTLTRFVGREVFEFKEPPADSKFGRGLGLHVLVEVAKRNAVMIAGWQSYGFMHGVMNTDNIAVTGACIDYGPYAFMDVFDSHHICNHSDDMGRYSFRNQPTMGMFAVTKLADALAELIGCEIDIAKNDEGSGFVQVDEGWGEGGIEAGWMAGWRKAGVEKLEDVKTEFVETFTNEYTRLMRLRLGFETAQKGDFDLISELLDLLELHSLDFTNSFRLLSQFTGTSSSHFSIFLDHLLPSDATTVTLPPTAREEWTKWLKKYEDRLAAELSEASDRRLRMNLVNPRFTLRQWVLEETIQKLDHQKGSVDPLERALRMAGAPFEAYGEVEIGKDECEVLNEEQKEERRLCGVGSAELLGFQCSCSS</sequence>
<keyword evidence="8" id="KW-0460">Magnesium</keyword>
<dbReference type="GO" id="GO:0070733">
    <property type="term" value="F:AMPylase activity"/>
    <property type="evidence" value="ECO:0007669"/>
    <property type="project" value="TreeGrafter"/>
</dbReference>
<protein>
    <recommendedName>
        <fullName evidence="9">Selenoprotein O</fullName>
    </recommendedName>
</protein>
<evidence type="ECO:0000256" key="5">
    <source>
        <dbReference type="ARBA" id="ARBA00022723"/>
    </source>
</evidence>
<dbReference type="Pfam" id="PF02696">
    <property type="entry name" value="SelO"/>
    <property type="match status" value="1"/>
</dbReference>
<dbReference type="Proteomes" id="UP000193467">
    <property type="component" value="Unassembled WGS sequence"/>
</dbReference>
<dbReference type="PANTHER" id="PTHR32057:SF14">
    <property type="entry name" value="PROTEIN ADENYLYLTRANSFERASE SELO, MITOCHONDRIAL"/>
    <property type="match status" value="1"/>
</dbReference>
<evidence type="ECO:0000256" key="1">
    <source>
        <dbReference type="ARBA" id="ARBA00001946"/>
    </source>
</evidence>
<comment type="similarity">
    <text evidence="2">Belongs to the SELO family.</text>
</comment>
<accession>A0A1Y2DZM2</accession>
<gene>
    <name evidence="10" type="ORF">BCR35DRAFT_308638</name>
</gene>
<dbReference type="InParanoid" id="A0A1Y2DZM2"/>
<evidence type="ECO:0000256" key="4">
    <source>
        <dbReference type="ARBA" id="ARBA00022695"/>
    </source>
</evidence>
<evidence type="ECO:0000256" key="7">
    <source>
        <dbReference type="ARBA" id="ARBA00022840"/>
    </source>
</evidence>
<keyword evidence="3" id="KW-0808">Transferase</keyword>
<evidence type="ECO:0000313" key="11">
    <source>
        <dbReference type="Proteomes" id="UP000193467"/>
    </source>
</evidence>
<dbReference type="EMBL" id="MCGR01000065">
    <property type="protein sequence ID" value="ORY64740.1"/>
    <property type="molecule type" value="Genomic_DNA"/>
</dbReference>
<name>A0A1Y2DZM2_9BASI</name>
<dbReference type="FunCoup" id="A0A1Y2DZM2">
    <property type="interactions" value="47"/>
</dbReference>
<dbReference type="GO" id="GO:0046872">
    <property type="term" value="F:metal ion binding"/>
    <property type="evidence" value="ECO:0007669"/>
    <property type="project" value="UniProtKB-KW"/>
</dbReference>
<dbReference type="AlphaFoldDB" id="A0A1Y2DZM2"/>
<reference evidence="10 11" key="1">
    <citation type="submission" date="2016-07" db="EMBL/GenBank/DDBJ databases">
        <title>Pervasive Adenine N6-methylation of Active Genes in Fungi.</title>
        <authorList>
            <consortium name="DOE Joint Genome Institute"/>
            <person name="Mondo S.J."/>
            <person name="Dannebaum R.O."/>
            <person name="Kuo R.C."/>
            <person name="Labutti K."/>
            <person name="Haridas S."/>
            <person name="Kuo A."/>
            <person name="Salamov A."/>
            <person name="Ahrendt S.R."/>
            <person name="Lipzen A."/>
            <person name="Sullivan W."/>
            <person name="Andreopoulos W.B."/>
            <person name="Clum A."/>
            <person name="Lindquist E."/>
            <person name="Daum C."/>
            <person name="Ramamoorthy G.K."/>
            <person name="Gryganskyi A."/>
            <person name="Culley D."/>
            <person name="Magnuson J.K."/>
            <person name="James T.Y."/>
            <person name="O'Malley M.A."/>
            <person name="Stajich J.E."/>
            <person name="Spatafora J.W."/>
            <person name="Visel A."/>
            <person name="Grigoriev I.V."/>
        </authorList>
    </citation>
    <scope>NUCLEOTIDE SEQUENCE [LARGE SCALE GENOMIC DNA]</scope>
    <source>
        <strain evidence="10 11">62-1032</strain>
    </source>
</reference>
<dbReference type="GO" id="GO:0005739">
    <property type="term" value="C:mitochondrion"/>
    <property type="evidence" value="ECO:0007669"/>
    <property type="project" value="TreeGrafter"/>
</dbReference>
<keyword evidence="4" id="KW-0548">Nucleotidyltransferase</keyword>
<keyword evidence="7" id="KW-0067">ATP-binding</keyword>
<dbReference type="GO" id="GO:0005524">
    <property type="term" value="F:ATP binding"/>
    <property type="evidence" value="ECO:0007669"/>
    <property type="project" value="UniProtKB-KW"/>
</dbReference>
<evidence type="ECO:0000256" key="8">
    <source>
        <dbReference type="ARBA" id="ARBA00022842"/>
    </source>
</evidence>
<proteinExistence type="inferred from homology"/>
<dbReference type="STRING" id="106004.A0A1Y2DZM2"/>
<dbReference type="InterPro" id="IPR003846">
    <property type="entry name" value="SelO"/>
</dbReference>
<organism evidence="10 11">
    <name type="scientific">Leucosporidium creatinivorum</name>
    <dbReference type="NCBI Taxonomy" id="106004"/>
    <lineage>
        <taxon>Eukaryota</taxon>
        <taxon>Fungi</taxon>
        <taxon>Dikarya</taxon>
        <taxon>Basidiomycota</taxon>
        <taxon>Pucciniomycotina</taxon>
        <taxon>Microbotryomycetes</taxon>
        <taxon>Leucosporidiales</taxon>
        <taxon>Leucosporidium</taxon>
    </lineage>
</organism>
<comment type="cofactor">
    <cofactor evidence="1">
        <name>Mg(2+)</name>
        <dbReference type="ChEBI" id="CHEBI:18420"/>
    </cofactor>
</comment>
<dbReference type="PANTHER" id="PTHR32057">
    <property type="entry name" value="PROTEIN ADENYLYLTRANSFERASE SELO, MITOCHONDRIAL"/>
    <property type="match status" value="1"/>
</dbReference>
<evidence type="ECO:0000256" key="6">
    <source>
        <dbReference type="ARBA" id="ARBA00022741"/>
    </source>
</evidence>
<evidence type="ECO:0000256" key="2">
    <source>
        <dbReference type="ARBA" id="ARBA00009747"/>
    </source>
</evidence>
<dbReference type="HAMAP" id="MF_00692">
    <property type="entry name" value="SelO"/>
    <property type="match status" value="1"/>
</dbReference>
<comment type="caution">
    <text evidence="10">The sequence shown here is derived from an EMBL/GenBank/DDBJ whole genome shotgun (WGS) entry which is preliminary data.</text>
</comment>
<evidence type="ECO:0000256" key="3">
    <source>
        <dbReference type="ARBA" id="ARBA00022679"/>
    </source>
</evidence>
<keyword evidence="6" id="KW-0547">Nucleotide-binding</keyword>
<keyword evidence="11" id="KW-1185">Reference proteome</keyword>